<gene>
    <name evidence="1" type="ORF">ElyMa_002310100</name>
</gene>
<evidence type="ECO:0000313" key="2">
    <source>
        <dbReference type="Proteomes" id="UP000762676"/>
    </source>
</evidence>
<dbReference type="GO" id="GO:0017147">
    <property type="term" value="F:Wnt-protein binding"/>
    <property type="evidence" value="ECO:0007669"/>
    <property type="project" value="TreeGrafter"/>
</dbReference>
<sequence length="159" mass="18090">MGGGQAPFINLIKATGLTTMALDIRRTRLFYFSKETKSIYRVSLHNHIKPGLRTYPLPIVSGWIDIVSALAVDWATGNLYWADRGYHRIMVSDSLGNFATVLHYTNIIHPQDLVIHNVDGSDPRVERSDLDGYNRVVILRGNIFYERPLALTIDYDRDV</sequence>
<keyword evidence="1" id="KW-0449">Lipoprotein</keyword>
<dbReference type="InterPro" id="IPR011042">
    <property type="entry name" value="6-blade_b-propeller_TolB-like"/>
</dbReference>
<dbReference type="InterPro" id="IPR000033">
    <property type="entry name" value="LDLR_classB_rpt"/>
</dbReference>
<dbReference type="Proteomes" id="UP000762676">
    <property type="component" value="Unassembled WGS sequence"/>
</dbReference>
<dbReference type="Gene3D" id="2.120.10.30">
    <property type="entry name" value="TolB, C-terminal domain"/>
    <property type="match status" value="1"/>
</dbReference>
<dbReference type="GO" id="GO:0005886">
    <property type="term" value="C:plasma membrane"/>
    <property type="evidence" value="ECO:0007669"/>
    <property type="project" value="TreeGrafter"/>
</dbReference>
<protein>
    <submittedName>
        <fullName evidence="1">Low density lipoprotein receptor protein</fullName>
    </submittedName>
</protein>
<keyword evidence="2" id="KW-1185">Reference proteome</keyword>
<dbReference type="PANTHER" id="PTHR46513:SF37">
    <property type="entry name" value="LDL RECEPTOR RELATED PROTEIN 1-RELATED"/>
    <property type="match status" value="1"/>
</dbReference>
<reference evidence="1 2" key="1">
    <citation type="journal article" date="2021" name="Elife">
        <title>Chloroplast acquisition without the gene transfer in kleptoplastic sea slugs, Plakobranchus ocellatus.</title>
        <authorList>
            <person name="Maeda T."/>
            <person name="Takahashi S."/>
            <person name="Yoshida T."/>
            <person name="Shimamura S."/>
            <person name="Takaki Y."/>
            <person name="Nagai Y."/>
            <person name="Toyoda A."/>
            <person name="Suzuki Y."/>
            <person name="Arimoto A."/>
            <person name="Ishii H."/>
            <person name="Satoh N."/>
            <person name="Nishiyama T."/>
            <person name="Hasebe M."/>
            <person name="Maruyama T."/>
            <person name="Minagawa J."/>
            <person name="Obokata J."/>
            <person name="Shigenobu S."/>
        </authorList>
    </citation>
    <scope>NUCLEOTIDE SEQUENCE [LARGE SCALE GENOMIC DNA]</scope>
</reference>
<dbReference type="GO" id="GO:0060070">
    <property type="term" value="P:canonical Wnt signaling pathway"/>
    <property type="evidence" value="ECO:0007669"/>
    <property type="project" value="TreeGrafter"/>
</dbReference>
<accession>A0AAV4G3J4</accession>
<organism evidence="1 2">
    <name type="scientific">Elysia marginata</name>
    <dbReference type="NCBI Taxonomy" id="1093978"/>
    <lineage>
        <taxon>Eukaryota</taxon>
        <taxon>Metazoa</taxon>
        <taxon>Spiralia</taxon>
        <taxon>Lophotrochozoa</taxon>
        <taxon>Mollusca</taxon>
        <taxon>Gastropoda</taxon>
        <taxon>Heterobranchia</taxon>
        <taxon>Euthyneura</taxon>
        <taxon>Panpulmonata</taxon>
        <taxon>Sacoglossa</taxon>
        <taxon>Placobranchoidea</taxon>
        <taxon>Plakobranchidae</taxon>
        <taxon>Elysia</taxon>
    </lineage>
</organism>
<dbReference type="AlphaFoldDB" id="A0AAV4G3J4"/>
<keyword evidence="1" id="KW-0675">Receptor</keyword>
<comment type="caution">
    <text evidence="1">The sequence shown here is derived from an EMBL/GenBank/DDBJ whole genome shotgun (WGS) entry which is preliminary data.</text>
</comment>
<dbReference type="GO" id="GO:0042813">
    <property type="term" value="F:Wnt receptor activity"/>
    <property type="evidence" value="ECO:0007669"/>
    <property type="project" value="TreeGrafter"/>
</dbReference>
<name>A0AAV4G3J4_9GAST</name>
<evidence type="ECO:0000313" key="1">
    <source>
        <dbReference type="EMBL" id="GFR80257.1"/>
    </source>
</evidence>
<dbReference type="EMBL" id="BMAT01004780">
    <property type="protein sequence ID" value="GFR80257.1"/>
    <property type="molecule type" value="Genomic_DNA"/>
</dbReference>
<dbReference type="SMART" id="SM00135">
    <property type="entry name" value="LY"/>
    <property type="match status" value="3"/>
</dbReference>
<dbReference type="InterPro" id="IPR050778">
    <property type="entry name" value="Cueball_EGF_LRP_Nidogen"/>
</dbReference>
<dbReference type="PANTHER" id="PTHR46513">
    <property type="entry name" value="VITELLOGENIN RECEPTOR-LIKE PROTEIN-RELATED-RELATED"/>
    <property type="match status" value="1"/>
</dbReference>
<proteinExistence type="predicted"/>
<dbReference type="SUPFAM" id="SSF63825">
    <property type="entry name" value="YWTD domain"/>
    <property type="match status" value="1"/>
</dbReference>